<evidence type="ECO:0000256" key="1">
    <source>
        <dbReference type="ARBA" id="ARBA00038454"/>
    </source>
</evidence>
<dbReference type="PANTHER" id="PTHR21021">
    <property type="entry name" value="GAF/PUTATIVE CYTOSKELETAL PROTEIN"/>
    <property type="match status" value="1"/>
</dbReference>
<comment type="similarity">
    <text evidence="1">Belongs to the free Met sulfoxide reductase family.</text>
</comment>
<evidence type="ECO:0000259" key="2">
    <source>
        <dbReference type="Pfam" id="PF13185"/>
    </source>
</evidence>
<dbReference type="InterPro" id="IPR029016">
    <property type="entry name" value="GAF-like_dom_sf"/>
</dbReference>
<dbReference type="Proteomes" id="UP001302949">
    <property type="component" value="Unassembled WGS sequence"/>
</dbReference>
<dbReference type="InterPro" id="IPR051330">
    <property type="entry name" value="Phosphatase_reg/MetRdx"/>
</dbReference>
<feature type="domain" description="GAF" evidence="2">
    <location>
        <begin position="44"/>
        <end position="150"/>
    </location>
</feature>
<organism evidence="3 4">
    <name type="scientific">Arcicella rigui</name>
    <dbReference type="NCBI Taxonomy" id="797020"/>
    <lineage>
        <taxon>Bacteria</taxon>
        <taxon>Pseudomonadati</taxon>
        <taxon>Bacteroidota</taxon>
        <taxon>Cytophagia</taxon>
        <taxon>Cytophagales</taxon>
        <taxon>Flectobacillaceae</taxon>
        <taxon>Arcicella</taxon>
    </lineage>
</organism>
<keyword evidence="4" id="KW-1185">Reference proteome</keyword>
<dbReference type="EMBL" id="JAYFUM010000005">
    <property type="protein sequence ID" value="MEA5138386.1"/>
    <property type="molecule type" value="Genomic_DNA"/>
</dbReference>
<dbReference type="SUPFAM" id="SSF55781">
    <property type="entry name" value="GAF domain-like"/>
    <property type="match status" value="1"/>
</dbReference>
<accession>A0ABU5Q6B5</accession>
<evidence type="ECO:0000313" key="4">
    <source>
        <dbReference type="Proteomes" id="UP001302949"/>
    </source>
</evidence>
<gene>
    <name evidence="3" type="ORF">VB248_04550</name>
</gene>
<dbReference type="InterPro" id="IPR003018">
    <property type="entry name" value="GAF"/>
</dbReference>
<sequence>MAESLYIPTTENRQEIYEAILPQVKALITDEADLIANLANISAVLREAFGFFWVGFYLKKENQLVLGPFQGPIACTRIPFTKGVCGHCYSTQQTVIVPDVEEFPGHIACASASKSEIVLPVFDKSGEVCMVLDVDSDKLNDFSETDAEGLGNILKVLEGTL</sequence>
<reference evidence="3 4" key="1">
    <citation type="submission" date="2023-12" db="EMBL/GenBank/DDBJ databases">
        <title>Novel species of the genus Arcicella isolated from rivers.</title>
        <authorList>
            <person name="Lu H."/>
        </authorList>
    </citation>
    <scope>NUCLEOTIDE SEQUENCE [LARGE SCALE GENOMIC DNA]</scope>
    <source>
        <strain evidence="3 4">KCTC 23307</strain>
    </source>
</reference>
<dbReference type="PANTHER" id="PTHR21021:SF15">
    <property type="entry name" value="FREE METHIONINE-R-SULFOXIDE REDUCTASE"/>
    <property type="match status" value="1"/>
</dbReference>
<dbReference type="RefSeq" id="WP_323295554.1">
    <property type="nucleotide sequence ID" value="NZ_JAYFUM010000005.1"/>
</dbReference>
<proteinExistence type="inferred from homology"/>
<evidence type="ECO:0000313" key="3">
    <source>
        <dbReference type="EMBL" id="MEA5138386.1"/>
    </source>
</evidence>
<name>A0ABU5Q6B5_9BACT</name>
<dbReference type="Gene3D" id="3.30.450.40">
    <property type="match status" value="1"/>
</dbReference>
<dbReference type="Pfam" id="PF13185">
    <property type="entry name" value="GAF_2"/>
    <property type="match status" value="1"/>
</dbReference>
<comment type="caution">
    <text evidence="3">The sequence shown here is derived from an EMBL/GenBank/DDBJ whole genome shotgun (WGS) entry which is preliminary data.</text>
</comment>
<protein>
    <submittedName>
        <fullName evidence="3">GAF domain-containing protein</fullName>
    </submittedName>
</protein>